<dbReference type="GO" id="GO:0005524">
    <property type="term" value="F:ATP binding"/>
    <property type="evidence" value="ECO:0007669"/>
    <property type="project" value="UniProtKB-KW"/>
</dbReference>
<evidence type="ECO:0000259" key="9">
    <source>
        <dbReference type="PROSITE" id="PS50893"/>
    </source>
</evidence>
<keyword evidence="7" id="KW-1278">Translocase</keyword>
<evidence type="ECO:0000256" key="8">
    <source>
        <dbReference type="ARBA" id="ARBA00023136"/>
    </source>
</evidence>
<feature type="domain" description="ABC transporter" evidence="9">
    <location>
        <begin position="253"/>
        <end position="495"/>
    </location>
</feature>
<dbReference type="CDD" id="cd03215">
    <property type="entry name" value="ABC_Carb_Monos_II"/>
    <property type="match status" value="1"/>
</dbReference>
<dbReference type="PROSITE" id="PS50893">
    <property type="entry name" value="ABC_TRANSPORTER_2"/>
    <property type="match status" value="2"/>
</dbReference>
<protein>
    <submittedName>
        <fullName evidence="10">Ribose transport system ATP-binding protein</fullName>
    </submittedName>
</protein>
<keyword evidence="2" id="KW-0813">Transport</keyword>
<evidence type="ECO:0000256" key="2">
    <source>
        <dbReference type="ARBA" id="ARBA00022448"/>
    </source>
</evidence>
<dbReference type="InterPro" id="IPR017871">
    <property type="entry name" value="ABC_transporter-like_CS"/>
</dbReference>
<keyword evidence="6 10" id="KW-0067">ATP-binding</keyword>
<keyword evidence="5" id="KW-0547">Nucleotide-binding</keyword>
<organism evidence="10 11">
    <name type="scientific">Ruminiclostridium sufflavum DSM 19573</name>
    <dbReference type="NCBI Taxonomy" id="1121337"/>
    <lineage>
        <taxon>Bacteria</taxon>
        <taxon>Bacillati</taxon>
        <taxon>Bacillota</taxon>
        <taxon>Clostridia</taxon>
        <taxon>Eubacteriales</taxon>
        <taxon>Oscillospiraceae</taxon>
        <taxon>Ruminiclostridium</taxon>
    </lineage>
</organism>
<dbReference type="PANTHER" id="PTHR43790:SF9">
    <property type="entry name" value="GALACTOFURANOSE TRANSPORTER ATP-BINDING PROTEIN YTFR"/>
    <property type="match status" value="1"/>
</dbReference>
<dbReference type="AlphaFoldDB" id="A0A318XTU6"/>
<dbReference type="FunFam" id="3.40.50.300:FF:000127">
    <property type="entry name" value="Ribose import ATP-binding protein RbsA"/>
    <property type="match status" value="1"/>
</dbReference>
<feature type="domain" description="ABC transporter" evidence="9">
    <location>
        <begin position="7"/>
        <end position="242"/>
    </location>
</feature>
<dbReference type="GO" id="GO:0016887">
    <property type="term" value="F:ATP hydrolysis activity"/>
    <property type="evidence" value="ECO:0007669"/>
    <property type="project" value="InterPro"/>
</dbReference>
<dbReference type="EMBL" id="QKMR01000001">
    <property type="protein sequence ID" value="PYG90273.1"/>
    <property type="molecule type" value="Genomic_DNA"/>
</dbReference>
<name>A0A318XTU6_9FIRM</name>
<dbReference type="Pfam" id="PF00005">
    <property type="entry name" value="ABC_tran"/>
    <property type="match status" value="2"/>
</dbReference>
<evidence type="ECO:0000256" key="6">
    <source>
        <dbReference type="ARBA" id="ARBA00022840"/>
    </source>
</evidence>
<dbReference type="PROSITE" id="PS00211">
    <property type="entry name" value="ABC_TRANSPORTER_1"/>
    <property type="match status" value="1"/>
</dbReference>
<dbReference type="PANTHER" id="PTHR43790">
    <property type="entry name" value="CARBOHYDRATE TRANSPORT ATP-BINDING PROTEIN MG119-RELATED"/>
    <property type="match status" value="1"/>
</dbReference>
<dbReference type="GO" id="GO:0005886">
    <property type="term" value="C:plasma membrane"/>
    <property type="evidence" value="ECO:0007669"/>
    <property type="project" value="UniProtKB-SubCell"/>
</dbReference>
<comment type="subcellular location">
    <subcellularLocation>
        <location evidence="1">Cell membrane</location>
        <topology evidence="1">Peripheral membrane protein</topology>
    </subcellularLocation>
</comment>
<dbReference type="Proteomes" id="UP000248132">
    <property type="component" value="Unassembled WGS sequence"/>
</dbReference>
<dbReference type="OrthoDB" id="9771863at2"/>
<proteinExistence type="predicted"/>
<dbReference type="Gene3D" id="3.40.50.300">
    <property type="entry name" value="P-loop containing nucleotide triphosphate hydrolases"/>
    <property type="match status" value="2"/>
</dbReference>
<dbReference type="SMART" id="SM00382">
    <property type="entry name" value="AAA"/>
    <property type="match status" value="2"/>
</dbReference>
<evidence type="ECO:0000256" key="7">
    <source>
        <dbReference type="ARBA" id="ARBA00022967"/>
    </source>
</evidence>
<dbReference type="RefSeq" id="WP_110460250.1">
    <property type="nucleotide sequence ID" value="NZ_QKMR01000001.1"/>
</dbReference>
<evidence type="ECO:0000256" key="4">
    <source>
        <dbReference type="ARBA" id="ARBA00022737"/>
    </source>
</evidence>
<sequence>MADDYILSLKNISKRYPGVKALDKVSVDFKAGEVHALVGENGAGKSTIIKAISGAIEPDEGSIFFEGREFKKVAPIEAKNMGIEVVYQEFNLAQSLSIAENIFMGNPIKKRGTVDLKATEKAAGEILKNLGVDIDPGVKIRDITVAYMQLVEISKAISKKAKVYIMDEPTAALTEKEVEILFKLIRRLKEEGALVIYVSHRMEEIFQICDRITVMRDGEKIRTLNAKDTCRAELISHMVGRELSESYPQKNRVFGDVVLKVENLAGNGVRNISFGVKAGEILGFGGLVGSGRTETAQLIFGACRREDGSIFVNGAECKIKSPGDAIKYGIGLIPEDRKNQGVVLDKGIDWNITLTILNRISKMNIIQKPAENQISQKYFKDLEVKAPSLKQKVQALSGGNQQKVVLAKWLATDSKVLIFDEPTRGIDVGAKQEIYKLINELAGKGMAVIMISSDMEELLGMSDRLIVFSEGEITRELDKSEYSQSKVLELASGKK</sequence>
<accession>A0A318XTU6</accession>
<evidence type="ECO:0000313" key="11">
    <source>
        <dbReference type="Proteomes" id="UP000248132"/>
    </source>
</evidence>
<evidence type="ECO:0000256" key="3">
    <source>
        <dbReference type="ARBA" id="ARBA00022475"/>
    </source>
</evidence>
<dbReference type="InterPro" id="IPR003593">
    <property type="entry name" value="AAA+_ATPase"/>
</dbReference>
<keyword evidence="11" id="KW-1185">Reference proteome</keyword>
<reference evidence="10 11" key="1">
    <citation type="submission" date="2018-06" db="EMBL/GenBank/DDBJ databases">
        <title>Genomic Encyclopedia of Type Strains, Phase I: the one thousand microbial genomes (KMG-I) project.</title>
        <authorList>
            <person name="Kyrpides N."/>
        </authorList>
    </citation>
    <scope>NUCLEOTIDE SEQUENCE [LARGE SCALE GENOMIC DNA]</scope>
    <source>
        <strain evidence="10 11">DSM 19573</strain>
    </source>
</reference>
<dbReference type="InterPro" id="IPR050107">
    <property type="entry name" value="ABC_carbohydrate_import_ATPase"/>
</dbReference>
<gene>
    <name evidence="10" type="ORF">LY28_00154</name>
</gene>
<keyword evidence="4" id="KW-0677">Repeat</keyword>
<evidence type="ECO:0000313" key="10">
    <source>
        <dbReference type="EMBL" id="PYG90273.1"/>
    </source>
</evidence>
<dbReference type="InterPro" id="IPR027417">
    <property type="entry name" value="P-loop_NTPase"/>
</dbReference>
<evidence type="ECO:0000256" key="5">
    <source>
        <dbReference type="ARBA" id="ARBA00022741"/>
    </source>
</evidence>
<keyword evidence="3" id="KW-1003">Cell membrane</keyword>
<evidence type="ECO:0000256" key="1">
    <source>
        <dbReference type="ARBA" id="ARBA00004202"/>
    </source>
</evidence>
<comment type="caution">
    <text evidence="10">The sequence shown here is derived from an EMBL/GenBank/DDBJ whole genome shotgun (WGS) entry which is preliminary data.</text>
</comment>
<dbReference type="SUPFAM" id="SSF52540">
    <property type="entry name" value="P-loop containing nucleoside triphosphate hydrolases"/>
    <property type="match status" value="2"/>
</dbReference>
<dbReference type="CDD" id="cd03216">
    <property type="entry name" value="ABC_Carb_Monos_I"/>
    <property type="match status" value="1"/>
</dbReference>
<keyword evidence="8" id="KW-0472">Membrane</keyword>
<dbReference type="InterPro" id="IPR003439">
    <property type="entry name" value="ABC_transporter-like_ATP-bd"/>
</dbReference>